<name>A0A9P1J011_9PELO</name>
<reference evidence="2" key="1">
    <citation type="submission" date="2022-11" db="EMBL/GenBank/DDBJ databases">
        <authorList>
            <person name="Kikuchi T."/>
        </authorList>
    </citation>
    <scope>NUCLEOTIDE SEQUENCE</scope>
    <source>
        <strain evidence="2">PS1010</strain>
    </source>
</reference>
<feature type="chain" id="PRO_5040282555" evidence="1">
    <location>
        <begin position="18"/>
        <end position="167"/>
    </location>
</feature>
<sequence length="167" mass="19294">MRKAALLLFCIAIGINAHQDEDIICPFHRTDRWENCVRSQDLIEDFDRNIDQMNLRPDIRTLNATTHQLVEQLMCCYEDECLKECGLDVNTLFPTPETLTRALKNAIPLYPAFFLEYDPEEVADILNGVATEKIVMNWKVKFAHLVLVAPKVLKQQQAMGKLVDREF</sequence>
<proteinExistence type="predicted"/>
<organism evidence="2 3">
    <name type="scientific">Caenorhabditis angaria</name>
    <dbReference type="NCBI Taxonomy" id="860376"/>
    <lineage>
        <taxon>Eukaryota</taxon>
        <taxon>Metazoa</taxon>
        <taxon>Ecdysozoa</taxon>
        <taxon>Nematoda</taxon>
        <taxon>Chromadorea</taxon>
        <taxon>Rhabditida</taxon>
        <taxon>Rhabditina</taxon>
        <taxon>Rhabditomorpha</taxon>
        <taxon>Rhabditoidea</taxon>
        <taxon>Rhabditidae</taxon>
        <taxon>Peloderinae</taxon>
        <taxon>Caenorhabditis</taxon>
    </lineage>
</organism>
<dbReference type="AlphaFoldDB" id="A0A9P1J011"/>
<accession>A0A9P1J011</accession>
<keyword evidence="3" id="KW-1185">Reference proteome</keyword>
<evidence type="ECO:0000256" key="1">
    <source>
        <dbReference type="SAM" id="SignalP"/>
    </source>
</evidence>
<protein>
    <submittedName>
        <fullName evidence="2">Uncharacterized protein</fullName>
    </submittedName>
</protein>
<evidence type="ECO:0000313" key="2">
    <source>
        <dbReference type="EMBL" id="CAI5454110.1"/>
    </source>
</evidence>
<dbReference type="EMBL" id="CANHGI010000006">
    <property type="protein sequence ID" value="CAI5454110.1"/>
    <property type="molecule type" value="Genomic_DNA"/>
</dbReference>
<feature type="signal peptide" evidence="1">
    <location>
        <begin position="1"/>
        <end position="17"/>
    </location>
</feature>
<evidence type="ECO:0000313" key="3">
    <source>
        <dbReference type="Proteomes" id="UP001152747"/>
    </source>
</evidence>
<gene>
    <name evidence="2" type="ORF">CAMP_LOCUS16747</name>
</gene>
<keyword evidence="1" id="KW-0732">Signal</keyword>
<dbReference type="Proteomes" id="UP001152747">
    <property type="component" value="Unassembled WGS sequence"/>
</dbReference>
<comment type="caution">
    <text evidence="2">The sequence shown here is derived from an EMBL/GenBank/DDBJ whole genome shotgun (WGS) entry which is preliminary data.</text>
</comment>